<comment type="caution">
    <text evidence="1">The sequence shown here is derived from an EMBL/GenBank/DDBJ whole genome shotgun (WGS) entry which is preliminary data.</text>
</comment>
<sequence>MGESLVQRGLNQVVFFSVMLPRLVLLHRYGISLVPLFPKQWCVGMMRRLLMQANRLLAQVQQIRLANSYL</sequence>
<dbReference type="EMBL" id="AATS01000021">
    <property type="protein sequence ID" value="EAU53589.1"/>
    <property type="molecule type" value="Genomic_DNA"/>
</dbReference>
<name>Q0EW82_9PROT</name>
<organism evidence="1 2">
    <name type="scientific">Mariprofundus ferrooxydans PV-1</name>
    <dbReference type="NCBI Taxonomy" id="314345"/>
    <lineage>
        <taxon>Bacteria</taxon>
        <taxon>Pseudomonadati</taxon>
        <taxon>Pseudomonadota</taxon>
        <taxon>Candidatius Mariprofundia</taxon>
        <taxon>Mariprofundales</taxon>
        <taxon>Mariprofundaceae</taxon>
        <taxon>Mariprofundus</taxon>
    </lineage>
</organism>
<dbReference type="Proteomes" id="UP000005297">
    <property type="component" value="Unassembled WGS sequence"/>
</dbReference>
<dbReference type="AlphaFoldDB" id="Q0EW82"/>
<dbReference type="HOGENOM" id="CLU_2753107_0_0_0"/>
<accession>Q0EW82</accession>
<reference evidence="1 2" key="1">
    <citation type="submission" date="2006-09" db="EMBL/GenBank/DDBJ databases">
        <authorList>
            <person name="Emerson D."/>
            <person name="Ferriera S."/>
            <person name="Johnson J."/>
            <person name="Kravitz S."/>
            <person name="Halpern A."/>
            <person name="Remington K."/>
            <person name="Beeson K."/>
            <person name="Tran B."/>
            <person name="Rogers Y.-H."/>
            <person name="Friedman R."/>
            <person name="Venter J.C."/>
        </authorList>
    </citation>
    <scope>NUCLEOTIDE SEQUENCE [LARGE SCALE GENOMIC DNA]</scope>
    <source>
        <strain evidence="1 2">PV-1</strain>
    </source>
</reference>
<dbReference type="STRING" id="314344.AL013_05750"/>
<evidence type="ECO:0000313" key="1">
    <source>
        <dbReference type="EMBL" id="EAU53589.1"/>
    </source>
</evidence>
<protein>
    <submittedName>
        <fullName evidence="1">Uncharacterized protein</fullName>
    </submittedName>
</protein>
<proteinExistence type="predicted"/>
<keyword evidence="2" id="KW-1185">Reference proteome</keyword>
<dbReference type="InParanoid" id="Q0EW82"/>
<gene>
    <name evidence="1" type="ORF">SPV1_03088</name>
</gene>
<evidence type="ECO:0000313" key="2">
    <source>
        <dbReference type="Proteomes" id="UP000005297"/>
    </source>
</evidence>